<dbReference type="AlphaFoldDB" id="A0AAV4KC53"/>
<proteinExistence type="predicted"/>
<reference evidence="2 3" key="1">
    <citation type="journal article" date="2014" name="Int. J. Syst. Evol. Microbiol.">
        <title>Complete genome sequence of Corynebacterium casei LMG S-19264T (=DSM 44701T), isolated from a smear-ripened cheese.</title>
        <authorList>
            <consortium name="US DOE Joint Genome Institute (JGI-PGF)"/>
            <person name="Walter F."/>
            <person name="Albersmeier A."/>
            <person name="Kalinowski J."/>
            <person name="Ruckert C."/>
        </authorList>
    </citation>
    <scope>NUCLEOTIDE SEQUENCE [LARGE SCALE GENOMIC DNA]</scope>
    <source>
        <strain evidence="2 3">JCM 4205</strain>
    </source>
</reference>
<feature type="region of interest" description="Disordered" evidence="1">
    <location>
        <begin position="1"/>
        <end position="114"/>
    </location>
</feature>
<protein>
    <submittedName>
        <fullName evidence="2">Uncharacterized protein</fullName>
    </submittedName>
</protein>
<comment type="caution">
    <text evidence="2">The sequence shown here is derived from an EMBL/GenBank/DDBJ whole genome shotgun (WGS) entry which is preliminary data.</text>
</comment>
<gene>
    <name evidence="2" type="ORF">GCM10010497_11200</name>
</gene>
<feature type="compositionally biased region" description="Pro residues" evidence="1">
    <location>
        <begin position="21"/>
        <end position="33"/>
    </location>
</feature>
<dbReference type="Proteomes" id="UP000642014">
    <property type="component" value="Unassembled WGS sequence"/>
</dbReference>
<evidence type="ECO:0000256" key="1">
    <source>
        <dbReference type="SAM" id="MobiDB-lite"/>
    </source>
</evidence>
<feature type="compositionally biased region" description="Pro residues" evidence="1">
    <location>
        <begin position="54"/>
        <end position="67"/>
    </location>
</feature>
<sequence>MEGRSRTPQAASTAGGRKDPPPAGPPARGPGRPPGSRSGLDPDRPPGSRSAARPPVPVPARPSPRSLPPSAMTFRLRTSYDQPRGTHTARTTRDPYGTYSAYKPAPAARRAPHA</sequence>
<name>A0AAV4KC53_9ACTN</name>
<evidence type="ECO:0000313" key="3">
    <source>
        <dbReference type="Proteomes" id="UP000642014"/>
    </source>
</evidence>
<evidence type="ECO:0000313" key="2">
    <source>
        <dbReference type="EMBL" id="GGR10736.1"/>
    </source>
</evidence>
<feature type="compositionally biased region" description="Polar residues" evidence="1">
    <location>
        <begin position="1"/>
        <end position="12"/>
    </location>
</feature>
<accession>A0AAV4KC53</accession>
<feature type="compositionally biased region" description="Low complexity" evidence="1">
    <location>
        <begin position="104"/>
        <end position="114"/>
    </location>
</feature>
<organism evidence="2 3">
    <name type="scientific">Streptomyces cinereoruber</name>
    <dbReference type="NCBI Taxonomy" id="67260"/>
    <lineage>
        <taxon>Bacteria</taxon>
        <taxon>Bacillati</taxon>
        <taxon>Actinomycetota</taxon>
        <taxon>Actinomycetes</taxon>
        <taxon>Kitasatosporales</taxon>
        <taxon>Streptomycetaceae</taxon>
        <taxon>Streptomyces</taxon>
    </lineage>
</organism>
<dbReference type="EMBL" id="BMSJ01000001">
    <property type="protein sequence ID" value="GGR10736.1"/>
    <property type="molecule type" value="Genomic_DNA"/>
</dbReference>